<feature type="chain" id="PRO_5041995403" description="C-type lectin domain-containing protein" evidence="1">
    <location>
        <begin position="22"/>
        <end position="306"/>
    </location>
</feature>
<dbReference type="InterPro" id="IPR050111">
    <property type="entry name" value="C-type_lectin/snaclec_domain"/>
</dbReference>
<dbReference type="Pfam" id="PF00059">
    <property type="entry name" value="Lectin_C"/>
    <property type="match status" value="2"/>
</dbReference>
<dbReference type="SMART" id="SM00034">
    <property type="entry name" value="CLECT"/>
    <property type="match status" value="2"/>
</dbReference>
<accession>A0AAF3F1M9</accession>
<reference evidence="4" key="1">
    <citation type="submission" date="2024-02" db="UniProtKB">
        <authorList>
            <consortium name="WormBaseParasite"/>
        </authorList>
    </citation>
    <scope>IDENTIFICATION</scope>
</reference>
<feature type="domain" description="C-type lectin" evidence="2">
    <location>
        <begin position="33"/>
        <end position="148"/>
    </location>
</feature>
<dbReference type="SUPFAM" id="SSF56436">
    <property type="entry name" value="C-type lectin-like"/>
    <property type="match status" value="2"/>
</dbReference>
<dbReference type="AlphaFoldDB" id="A0AAF3F1M9"/>
<sequence length="306" mass="34356">MKFKAVYFWLLVVLNLTLTHAFICPNNGQLIPTEDTCVYVRNDPTSYMDVIRRCDNSSGGPAKIQNAFENSFIFTQFSALIDSPYMYIGVERKNATTWTYADGSPLTYQNWGQGEPDNSNPYAACAVMTVDGKWRANNCTGPAPYACTLNGDNYQCPDGWVYNRTATNQGFCYYVQKFLYQDQYNWVLYNFAEAESICQMMGAHLASIHSPAEDAFLQMLLYSNVQNMNVTSPCDLQFAWIGLTGTGILGNGTWIDGTPFDYTEVTVPFIDVVDWAVANDPGCFAGWMPAYESNRNARLVCKMSAY</sequence>
<proteinExistence type="predicted"/>
<protein>
    <recommendedName>
        <fullName evidence="2">C-type lectin domain-containing protein</fullName>
    </recommendedName>
</protein>
<name>A0AAF3F1M9_9BILA</name>
<evidence type="ECO:0000313" key="3">
    <source>
        <dbReference type="Proteomes" id="UP000887575"/>
    </source>
</evidence>
<feature type="domain" description="C-type lectin" evidence="2">
    <location>
        <begin position="168"/>
        <end position="281"/>
    </location>
</feature>
<dbReference type="InterPro" id="IPR001304">
    <property type="entry name" value="C-type_lectin-like"/>
</dbReference>
<dbReference type="PROSITE" id="PS50041">
    <property type="entry name" value="C_TYPE_LECTIN_2"/>
    <property type="match status" value="2"/>
</dbReference>
<evidence type="ECO:0000313" key="4">
    <source>
        <dbReference type="WBParaSite" id="MBELARI_LOCUS2045.2"/>
    </source>
</evidence>
<dbReference type="InterPro" id="IPR016187">
    <property type="entry name" value="CTDL_fold"/>
</dbReference>
<organism evidence="3 4">
    <name type="scientific">Mesorhabditis belari</name>
    <dbReference type="NCBI Taxonomy" id="2138241"/>
    <lineage>
        <taxon>Eukaryota</taxon>
        <taxon>Metazoa</taxon>
        <taxon>Ecdysozoa</taxon>
        <taxon>Nematoda</taxon>
        <taxon>Chromadorea</taxon>
        <taxon>Rhabditida</taxon>
        <taxon>Rhabditina</taxon>
        <taxon>Rhabditomorpha</taxon>
        <taxon>Rhabditoidea</taxon>
        <taxon>Rhabditidae</taxon>
        <taxon>Mesorhabditinae</taxon>
        <taxon>Mesorhabditis</taxon>
    </lineage>
</organism>
<dbReference type="Proteomes" id="UP000887575">
    <property type="component" value="Unassembled WGS sequence"/>
</dbReference>
<evidence type="ECO:0000256" key="1">
    <source>
        <dbReference type="SAM" id="SignalP"/>
    </source>
</evidence>
<evidence type="ECO:0000259" key="2">
    <source>
        <dbReference type="PROSITE" id="PS50041"/>
    </source>
</evidence>
<feature type="signal peptide" evidence="1">
    <location>
        <begin position="1"/>
        <end position="21"/>
    </location>
</feature>
<keyword evidence="1" id="KW-0732">Signal</keyword>
<keyword evidence="3" id="KW-1185">Reference proteome</keyword>
<dbReference type="PANTHER" id="PTHR22803">
    <property type="entry name" value="MANNOSE, PHOSPHOLIPASE, LECTIN RECEPTOR RELATED"/>
    <property type="match status" value="1"/>
</dbReference>
<dbReference type="Gene3D" id="3.10.100.10">
    <property type="entry name" value="Mannose-Binding Protein A, subunit A"/>
    <property type="match status" value="2"/>
</dbReference>
<dbReference type="WBParaSite" id="MBELARI_LOCUS2045.2">
    <property type="protein sequence ID" value="MBELARI_LOCUS2045.2"/>
    <property type="gene ID" value="MBELARI_LOCUS2045"/>
</dbReference>
<dbReference type="InterPro" id="IPR016186">
    <property type="entry name" value="C-type_lectin-like/link_sf"/>
</dbReference>